<proteinExistence type="inferred from homology"/>
<dbReference type="InterPro" id="IPR020579">
    <property type="entry name" value="Exonuc_VII_lsu_C"/>
</dbReference>
<keyword evidence="2 5" id="KW-0540">Nuclease</keyword>
<dbReference type="InterPro" id="IPR003753">
    <property type="entry name" value="Exonuc_VII_L"/>
</dbReference>
<evidence type="ECO:0000256" key="6">
    <source>
        <dbReference type="RuleBase" id="RU004355"/>
    </source>
</evidence>
<keyword evidence="4 5" id="KW-0269">Exonuclease</keyword>
<dbReference type="GO" id="GO:0008855">
    <property type="term" value="F:exodeoxyribonuclease VII activity"/>
    <property type="evidence" value="ECO:0007669"/>
    <property type="project" value="UniProtKB-EC"/>
</dbReference>
<feature type="domain" description="OB-fold nucleic acid binding" evidence="8">
    <location>
        <begin position="25"/>
        <end position="117"/>
    </location>
</feature>
<dbReference type="Proteomes" id="UP001203761">
    <property type="component" value="Unassembled WGS sequence"/>
</dbReference>
<evidence type="ECO:0000256" key="5">
    <source>
        <dbReference type="HAMAP-Rule" id="MF_00378"/>
    </source>
</evidence>
<dbReference type="PANTHER" id="PTHR30008:SF0">
    <property type="entry name" value="EXODEOXYRIBONUCLEASE 7 LARGE SUBUNIT"/>
    <property type="match status" value="1"/>
</dbReference>
<keyword evidence="1 5" id="KW-0963">Cytoplasm</keyword>
<evidence type="ECO:0000256" key="1">
    <source>
        <dbReference type="ARBA" id="ARBA00022490"/>
    </source>
</evidence>
<reference evidence="9" key="1">
    <citation type="submission" date="2022-02" db="EMBL/GenBank/DDBJ databases">
        <authorList>
            <person name="Lee M."/>
            <person name="Kim S.-J."/>
            <person name="Jung M.-Y."/>
        </authorList>
    </citation>
    <scope>NUCLEOTIDE SEQUENCE</scope>
    <source>
        <strain evidence="9">JHP9</strain>
    </source>
</reference>
<dbReference type="EMBL" id="JAKNCJ010000002">
    <property type="protein sequence ID" value="MCL6422724.1"/>
    <property type="molecule type" value="Genomic_DNA"/>
</dbReference>
<evidence type="ECO:0000313" key="10">
    <source>
        <dbReference type="Proteomes" id="UP001203761"/>
    </source>
</evidence>
<evidence type="ECO:0000256" key="4">
    <source>
        <dbReference type="ARBA" id="ARBA00022839"/>
    </source>
</evidence>
<evidence type="ECO:0000256" key="2">
    <source>
        <dbReference type="ARBA" id="ARBA00022722"/>
    </source>
</evidence>
<comment type="subcellular location">
    <subcellularLocation>
        <location evidence="5 6">Cytoplasm</location>
    </subcellularLocation>
</comment>
<evidence type="ECO:0000259" key="7">
    <source>
        <dbReference type="Pfam" id="PF02601"/>
    </source>
</evidence>
<dbReference type="Pfam" id="PF02601">
    <property type="entry name" value="Exonuc_VII_L"/>
    <property type="match status" value="2"/>
</dbReference>
<evidence type="ECO:0000259" key="8">
    <source>
        <dbReference type="Pfam" id="PF13742"/>
    </source>
</evidence>
<keyword evidence="10" id="KW-1185">Reference proteome</keyword>
<dbReference type="PANTHER" id="PTHR30008">
    <property type="entry name" value="EXODEOXYRIBONUCLEASE 7 LARGE SUBUNIT"/>
    <property type="match status" value="1"/>
</dbReference>
<comment type="function">
    <text evidence="5">Bidirectionally degrades single-stranded DNA into large acid-insoluble oligonucleotides, which are then degraded further into small acid-soluble oligonucleotides.</text>
</comment>
<dbReference type="InterPro" id="IPR025824">
    <property type="entry name" value="OB-fold_nuc-bd_dom"/>
</dbReference>
<dbReference type="CDD" id="cd04489">
    <property type="entry name" value="ExoVII_LU_OBF"/>
    <property type="match status" value="1"/>
</dbReference>
<dbReference type="RefSeq" id="WP_249736841.1">
    <property type="nucleotide sequence ID" value="NZ_JAKNCJ010000002.1"/>
</dbReference>
<dbReference type="EC" id="3.1.11.6" evidence="5"/>
<dbReference type="NCBIfam" id="TIGR00237">
    <property type="entry name" value="xseA"/>
    <property type="match status" value="1"/>
</dbReference>
<feature type="domain" description="Exonuclease VII large subunit C-terminal" evidence="7">
    <location>
        <begin position="342"/>
        <end position="407"/>
    </location>
</feature>
<gene>
    <name evidence="5 9" type="primary">xseA</name>
    <name evidence="9" type="ORF">Bequi_04870</name>
</gene>
<sequence>MTEPPRPQLAATAAQTTPENPWPLRQLSVKLGEYVARMSPIWVEGQMVQLNRRPGSGLAFMTLRDTEVDMSFSVPIRENILKAMTVDLVPGARVVIHAKPTFWNKRGSLQLEADEIRPVGLGELLARLEHLKRVLAAEGLFDERRKQPLPFLPRTVGLICGRESAAERDVVVNARRRWPAVEFAIREVAVQGDKAVREVSAALRELDADPGVDVIIISRGGGSLEDLLPFSDEQLVRLVSAASTPIVSAIGHEVDTPLIDLVADVRASTPTDAAKRVVPDIQAEIEQLEMHTTRLRGAIRGRLEREQSGLDAMRSRPVLERPESILAGRTDEIRSRIALARTLIGSRLDRAFDQVTHLRSQVQALSPLATLERGYAVVQTPAGQVVRDPQEAPVDSPLSIRVAGGRFGAVRTAHDPYAPSL</sequence>
<name>A0ABT0QYW8_9MICO</name>
<comment type="subunit">
    <text evidence="5">Heterooligomer composed of large and small subunits.</text>
</comment>
<keyword evidence="3 5" id="KW-0378">Hydrolase</keyword>
<comment type="catalytic activity">
    <reaction evidence="5 6">
        <text>Exonucleolytic cleavage in either 5'- to 3'- or 3'- to 5'-direction to yield nucleoside 5'-phosphates.</text>
        <dbReference type="EC" id="3.1.11.6"/>
    </reaction>
</comment>
<evidence type="ECO:0000313" key="9">
    <source>
        <dbReference type="EMBL" id="MCL6422724.1"/>
    </source>
</evidence>
<protein>
    <recommendedName>
        <fullName evidence="5">Exodeoxyribonuclease 7 large subunit</fullName>
        <ecNumber evidence="5">3.1.11.6</ecNumber>
    </recommendedName>
    <alternativeName>
        <fullName evidence="5">Exodeoxyribonuclease VII large subunit</fullName>
        <shortName evidence="5">Exonuclease VII large subunit</shortName>
    </alternativeName>
</protein>
<dbReference type="HAMAP" id="MF_00378">
    <property type="entry name" value="Exonuc_7_L"/>
    <property type="match status" value="1"/>
</dbReference>
<dbReference type="Pfam" id="PF13742">
    <property type="entry name" value="tRNA_anti_2"/>
    <property type="match status" value="1"/>
</dbReference>
<comment type="similarity">
    <text evidence="5 6">Belongs to the XseA family.</text>
</comment>
<evidence type="ECO:0000256" key="3">
    <source>
        <dbReference type="ARBA" id="ARBA00022801"/>
    </source>
</evidence>
<feature type="domain" description="Exonuclease VII large subunit C-terminal" evidence="7">
    <location>
        <begin position="140"/>
        <end position="334"/>
    </location>
</feature>
<comment type="caution">
    <text evidence="9">The sequence shown here is derived from an EMBL/GenBank/DDBJ whole genome shotgun (WGS) entry which is preliminary data.</text>
</comment>
<accession>A0ABT0QYW8</accession>
<organism evidence="9 10">
    <name type="scientific">Brachybacterium equifaecis</name>
    <dbReference type="NCBI Taxonomy" id="2910770"/>
    <lineage>
        <taxon>Bacteria</taxon>
        <taxon>Bacillati</taxon>
        <taxon>Actinomycetota</taxon>
        <taxon>Actinomycetes</taxon>
        <taxon>Micrococcales</taxon>
        <taxon>Dermabacteraceae</taxon>
        <taxon>Brachybacterium</taxon>
    </lineage>
</organism>